<dbReference type="InterPro" id="IPR011146">
    <property type="entry name" value="HIT-like"/>
</dbReference>
<evidence type="ECO:0000313" key="2">
    <source>
        <dbReference type="EMBL" id="GAG09575.1"/>
    </source>
</evidence>
<dbReference type="InterPro" id="IPR052908">
    <property type="entry name" value="AP-4-A_phosphorylase"/>
</dbReference>
<feature type="non-terminal residue" evidence="2">
    <location>
        <position position="67"/>
    </location>
</feature>
<gene>
    <name evidence="2" type="ORF">S01H1_37067</name>
</gene>
<protein>
    <recommendedName>
        <fullName evidence="1">HIT domain-containing protein</fullName>
    </recommendedName>
</protein>
<feature type="domain" description="HIT" evidence="1">
    <location>
        <begin position="22"/>
        <end position="67"/>
    </location>
</feature>
<comment type="caution">
    <text evidence="2">The sequence shown here is derived from an EMBL/GenBank/DDBJ whole genome shotgun (WGS) entry which is preliminary data.</text>
</comment>
<dbReference type="PANTHER" id="PTHR42997">
    <property type="entry name" value="HIT FAMILY HYDROLASE"/>
    <property type="match status" value="1"/>
</dbReference>
<dbReference type="SUPFAM" id="SSF54197">
    <property type="entry name" value="HIT-like"/>
    <property type="match status" value="1"/>
</dbReference>
<dbReference type="Gene3D" id="3.30.428.10">
    <property type="entry name" value="HIT-like"/>
    <property type="match status" value="1"/>
</dbReference>
<dbReference type="GO" id="GO:0003824">
    <property type="term" value="F:catalytic activity"/>
    <property type="evidence" value="ECO:0007669"/>
    <property type="project" value="InterPro"/>
</dbReference>
<accession>X0UV31</accession>
<dbReference type="PROSITE" id="PS51084">
    <property type="entry name" value="HIT_2"/>
    <property type="match status" value="1"/>
</dbReference>
<dbReference type="EMBL" id="BARS01023267">
    <property type="protein sequence ID" value="GAG09575.1"/>
    <property type="molecule type" value="Genomic_DNA"/>
</dbReference>
<proteinExistence type="predicted"/>
<reference evidence="2" key="1">
    <citation type="journal article" date="2014" name="Front. Microbiol.">
        <title>High frequency of phylogenetically diverse reductive dehalogenase-homologous genes in deep subseafloor sedimentary metagenomes.</title>
        <authorList>
            <person name="Kawai M."/>
            <person name="Futagami T."/>
            <person name="Toyoda A."/>
            <person name="Takaki Y."/>
            <person name="Nishi S."/>
            <person name="Hori S."/>
            <person name="Arai W."/>
            <person name="Tsubouchi T."/>
            <person name="Morono Y."/>
            <person name="Uchiyama I."/>
            <person name="Ito T."/>
            <person name="Fujiyama A."/>
            <person name="Inagaki F."/>
            <person name="Takami H."/>
        </authorList>
    </citation>
    <scope>NUCLEOTIDE SEQUENCE</scope>
    <source>
        <strain evidence="2">Expedition CK06-06</strain>
    </source>
</reference>
<evidence type="ECO:0000259" key="1">
    <source>
        <dbReference type="PROSITE" id="PS51084"/>
    </source>
</evidence>
<dbReference type="AlphaFoldDB" id="X0UV31"/>
<dbReference type="PANTHER" id="PTHR42997:SF1">
    <property type="entry name" value="AP-4-A PHOSPHORYLASE"/>
    <property type="match status" value="1"/>
</dbReference>
<sequence length="67" mass="7747">METIWAPWRIEYILDNKKEGCIFCNALSKDDDLTLYKGDVTVVVMNKFPYVNGHLLVAPTRHFSTLD</sequence>
<dbReference type="InterPro" id="IPR036265">
    <property type="entry name" value="HIT-like_sf"/>
</dbReference>
<organism evidence="2">
    <name type="scientific">marine sediment metagenome</name>
    <dbReference type="NCBI Taxonomy" id="412755"/>
    <lineage>
        <taxon>unclassified sequences</taxon>
        <taxon>metagenomes</taxon>
        <taxon>ecological metagenomes</taxon>
    </lineage>
</organism>
<name>X0UV31_9ZZZZ</name>